<reference evidence="3" key="1">
    <citation type="submission" date="2021-02" db="EMBL/GenBank/DDBJ databases">
        <title>Natronoglycomyces albus gen. nov., sp. nov, a haloalkaliphilic actinobacterium from a soda solonchak soil.</title>
        <authorList>
            <person name="Sorokin D.Y."/>
            <person name="Khijniak T.V."/>
            <person name="Zakharycheva A.P."/>
            <person name="Boueva O.V."/>
            <person name="Ariskina E.V."/>
            <person name="Hahnke R.L."/>
            <person name="Bunk B."/>
            <person name="Sproer C."/>
            <person name="Schumann P."/>
            <person name="Evtushenko L.I."/>
            <person name="Kublanov I.V."/>
        </authorList>
    </citation>
    <scope>NUCLEOTIDE SEQUENCE</scope>
    <source>
        <strain evidence="3">DSM 106290</strain>
    </source>
</reference>
<feature type="compositionally biased region" description="Basic and acidic residues" evidence="1">
    <location>
        <begin position="1"/>
        <end position="17"/>
    </location>
</feature>
<evidence type="ECO:0000256" key="1">
    <source>
        <dbReference type="SAM" id="MobiDB-lite"/>
    </source>
</evidence>
<dbReference type="KEGG" id="nav:JQS30_05830"/>
<keyword evidence="2" id="KW-0472">Membrane</keyword>
<keyword evidence="4" id="KW-1185">Reference proteome</keyword>
<gene>
    <name evidence="3" type="ORF">JQS30_05830</name>
</gene>
<keyword evidence="2" id="KW-0812">Transmembrane</keyword>
<dbReference type="RefSeq" id="WP_213172431.1">
    <property type="nucleotide sequence ID" value="NZ_CP070496.1"/>
</dbReference>
<feature type="compositionally biased region" description="Basic and acidic residues" evidence="1">
    <location>
        <begin position="71"/>
        <end position="91"/>
    </location>
</feature>
<accession>A0A895XRU4</accession>
<dbReference type="AlphaFoldDB" id="A0A895XRU4"/>
<proteinExistence type="predicted"/>
<sequence>MAKKTSDSESKAARAAEKTGPARSSSAGSDATGKKGTPTPKRPRKAQARPPKNPPMTNKEARQQYKANKPSKQERQKLKNRQREQRARIAEGHFRGDPLYDKYHLSRDQGPERLLARDIVDSRRCVGQYFFFVALGLLILTNPVAVAAPEAVAIMNLMWILMVVAFILDSIYLCRKTSRLVFGRFPGTKQSKRGLFWYVIARSLMFRGMRMPRPRMTYKATEEDLGKVLRE</sequence>
<dbReference type="InterPro" id="IPR021403">
    <property type="entry name" value="DUF3043"/>
</dbReference>
<evidence type="ECO:0000313" key="4">
    <source>
        <dbReference type="Proteomes" id="UP000662939"/>
    </source>
</evidence>
<feature type="region of interest" description="Disordered" evidence="1">
    <location>
        <begin position="1"/>
        <end position="91"/>
    </location>
</feature>
<dbReference type="EMBL" id="CP070496">
    <property type="protein sequence ID" value="QSB06422.1"/>
    <property type="molecule type" value="Genomic_DNA"/>
</dbReference>
<keyword evidence="2" id="KW-1133">Transmembrane helix</keyword>
<evidence type="ECO:0000313" key="3">
    <source>
        <dbReference type="EMBL" id="QSB06422.1"/>
    </source>
</evidence>
<name>A0A895XRU4_9ACTN</name>
<dbReference type="Pfam" id="PF11241">
    <property type="entry name" value="DUF3043"/>
    <property type="match status" value="1"/>
</dbReference>
<dbReference type="Proteomes" id="UP000662939">
    <property type="component" value="Chromosome"/>
</dbReference>
<organism evidence="3 4">
    <name type="scientific">Natronoglycomyces albus</name>
    <dbReference type="NCBI Taxonomy" id="2811108"/>
    <lineage>
        <taxon>Bacteria</taxon>
        <taxon>Bacillati</taxon>
        <taxon>Actinomycetota</taxon>
        <taxon>Actinomycetes</taxon>
        <taxon>Glycomycetales</taxon>
        <taxon>Glycomycetaceae</taxon>
        <taxon>Natronoglycomyces</taxon>
    </lineage>
</organism>
<feature type="transmembrane region" description="Helical" evidence="2">
    <location>
        <begin position="154"/>
        <end position="174"/>
    </location>
</feature>
<evidence type="ECO:0000256" key="2">
    <source>
        <dbReference type="SAM" id="Phobius"/>
    </source>
</evidence>
<protein>
    <submittedName>
        <fullName evidence="3">DUF3043 domain-containing protein</fullName>
    </submittedName>
</protein>
<feature type="transmembrane region" description="Helical" evidence="2">
    <location>
        <begin position="129"/>
        <end position="148"/>
    </location>
</feature>